<organism evidence="1 2">
    <name type="scientific">Piscirickettsia salmonis</name>
    <dbReference type="NCBI Taxonomy" id="1238"/>
    <lineage>
        <taxon>Bacteria</taxon>
        <taxon>Pseudomonadati</taxon>
        <taxon>Pseudomonadota</taxon>
        <taxon>Gammaproteobacteria</taxon>
        <taxon>Thiotrichales</taxon>
        <taxon>Piscirickettsiaceae</taxon>
        <taxon>Piscirickettsia</taxon>
    </lineage>
</organism>
<reference evidence="1 2" key="1">
    <citation type="submission" date="2019-04" db="EMBL/GenBank/DDBJ databases">
        <title>Complete genome sequencing of Piscirickettsia salmonis strain Psal-009.</title>
        <authorList>
            <person name="Schober I."/>
            <person name="Bunk B."/>
            <person name="Sproer C."/>
            <person name="Carril G.P."/>
            <person name="Riedel T."/>
            <person name="Flores-Herrera P.A."/>
            <person name="Nourdin-Galindo G."/>
            <person name="Marshall S.H."/>
            <person name="Overmann J."/>
        </authorList>
    </citation>
    <scope>NUCLEOTIDE SEQUENCE [LARGE SCALE GENOMIC DNA]</scope>
    <source>
        <strain evidence="1 2">Psal-009</strain>
    </source>
</reference>
<dbReference type="AlphaFoldDB" id="A0A9Q6PRG1"/>
<dbReference type="EMBL" id="CP038908">
    <property type="protein sequence ID" value="QGO04539.1"/>
    <property type="molecule type" value="Genomic_DNA"/>
</dbReference>
<protein>
    <submittedName>
        <fullName evidence="1">Uncharacterized protein</fullName>
    </submittedName>
</protein>
<name>A0A9Q6PRG1_PISSA</name>
<proteinExistence type="predicted"/>
<evidence type="ECO:0000313" key="2">
    <source>
        <dbReference type="Proteomes" id="UP000422232"/>
    </source>
</evidence>
<dbReference type="Proteomes" id="UP000422232">
    <property type="component" value="Chromosome"/>
</dbReference>
<gene>
    <name evidence="1" type="ORF">Psal009_00408</name>
</gene>
<keyword evidence="2" id="KW-1185">Reference proteome</keyword>
<accession>A0A9Q6PRG1</accession>
<sequence length="800" mass="89735">MPELTFLKIEGNHSSPIQLARLVQEAAGNPAQKLGKHYFDLQGQALAEGQFEDKDGPRKVLVAVDLVERAAGESEEDKAEALARTKAKLDFFYQQLADTLPSPLLRDKLRANFDRLTCSNQRFSIIPIHKEMYFHVLRCVNAVTIDQDRARTAFKFAYNYVYQLINADIAAFLNDCEDIGVGEINRFIDQQRVKYATVAESMVMSHLLSPPAATPRENSRKWLKTHTAADMDYLATNQLTGVLTYVRGAEKQQSSHSKKDQPAAMMAIDRYALVRSDDAKERFDDAKPSQSQVKVPSLKEFKAQGRSITISQQIRDFMVGYNLQGSDAPPVVYNLLTSLPRGQDSCEQEASAKKIFKGAHHYNATRDNRPLFYVMNLPINQHTQFLHYDGSKTQKEALLLADLAMVHTVLKDLLTPGNSFVANIDSLYQNYLRNRSSDKESEGGYFSKSLEGKQAIKLLRALKEGINHGKVIDFSASDDATRDVLLEKALLKLYASKYPGNKVGDQKEYASLVQALFLAATNNHNFKGCKSANERFSYVENLNALLFSFKAGTLESKIANEIKKLLTGYIDGNISARDFALKLHSINDRYNVYNAGVMPSCMDTGTPKCYTKPSKKVALGTELQIRGVNTNFFLAGSYSNVFQANASAVQAHSGMRSRFGELHKLTEKQWKKYYHTYCSSSSDGKVIKIADMSRVARAVIADYSEKAFAWGSHFKQEAKDFLVDNQDLFLAKGSWTVAKSQELLGKTATLHKTIQRSDKFSHKSTFNTRLLFLQQELQKHVEAAEPAMELEQPRVLVAEA</sequence>
<evidence type="ECO:0000313" key="1">
    <source>
        <dbReference type="EMBL" id="QGO04539.1"/>
    </source>
</evidence>
<dbReference type="RefSeq" id="WP_075273760.1">
    <property type="nucleotide sequence ID" value="NZ_CP013761.1"/>
</dbReference>